<dbReference type="InterPro" id="IPR004489">
    <property type="entry name" value="Succ_DH/fum_Rdtase_Fe-S"/>
</dbReference>
<keyword evidence="18" id="KW-1185">Reference proteome</keyword>
<dbReference type="InterPro" id="IPR012675">
    <property type="entry name" value="Beta-grasp_dom_sf"/>
</dbReference>
<comment type="cofactor">
    <cofactor evidence="2">
        <name>[4Fe-4S] cluster</name>
        <dbReference type="ChEBI" id="CHEBI:49883"/>
    </cofactor>
</comment>
<evidence type="ECO:0000256" key="13">
    <source>
        <dbReference type="ARBA" id="ARBA00023291"/>
    </source>
</evidence>
<organism evidence="17 18">
    <name type="scientific">Nitrososphaera viennensis EN76</name>
    <dbReference type="NCBI Taxonomy" id="926571"/>
    <lineage>
        <taxon>Archaea</taxon>
        <taxon>Nitrososphaerota</taxon>
        <taxon>Nitrososphaeria</taxon>
        <taxon>Nitrososphaerales</taxon>
        <taxon>Nitrososphaeraceae</taxon>
        <taxon>Nitrososphaera</taxon>
    </lineage>
</organism>
<dbReference type="NCBIfam" id="TIGR00384">
    <property type="entry name" value="dhsB"/>
    <property type="match status" value="1"/>
</dbReference>
<dbReference type="CDD" id="cd00207">
    <property type="entry name" value="fer2"/>
    <property type="match status" value="1"/>
</dbReference>
<dbReference type="Proteomes" id="UP000027093">
    <property type="component" value="Chromosome"/>
</dbReference>
<dbReference type="RefSeq" id="WP_084790554.1">
    <property type="nucleotide sequence ID" value="NZ_CP007536.1"/>
</dbReference>
<dbReference type="InterPro" id="IPR001041">
    <property type="entry name" value="2Fe-2S_ferredoxin-type"/>
</dbReference>
<proteinExistence type="inferred from homology"/>
<comment type="similarity">
    <text evidence="4">Belongs to the succinate dehydrogenase/fumarate reductase iron-sulfur protein family.</text>
</comment>
<evidence type="ECO:0000256" key="11">
    <source>
        <dbReference type="ARBA" id="ARBA00023004"/>
    </source>
</evidence>
<dbReference type="InterPro" id="IPR050573">
    <property type="entry name" value="SDH/FRD_Iron-Sulfur"/>
</dbReference>
<accession>A0A060HCL0</accession>
<dbReference type="InterPro" id="IPR036010">
    <property type="entry name" value="2Fe-2S_ferredoxin-like_sf"/>
</dbReference>
<dbReference type="PROSITE" id="PS00197">
    <property type="entry name" value="2FE2S_FER_1"/>
    <property type="match status" value="1"/>
</dbReference>
<feature type="domain" description="4Fe-4S ferredoxin-type" evidence="16">
    <location>
        <begin position="169"/>
        <end position="198"/>
    </location>
</feature>
<dbReference type="SUPFAM" id="SSF46548">
    <property type="entry name" value="alpha-helical ferredoxin"/>
    <property type="match status" value="1"/>
</dbReference>
<dbReference type="GO" id="GO:0051539">
    <property type="term" value="F:4 iron, 4 sulfur cluster binding"/>
    <property type="evidence" value="ECO:0007669"/>
    <property type="project" value="UniProtKB-KW"/>
</dbReference>
<evidence type="ECO:0000256" key="5">
    <source>
        <dbReference type="ARBA" id="ARBA00012792"/>
    </source>
</evidence>
<dbReference type="InterPro" id="IPR006058">
    <property type="entry name" value="2Fe2S_fd_BS"/>
</dbReference>
<dbReference type="InterPro" id="IPR017900">
    <property type="entry name" value="4Fe4S_Fe_S_CS"/>
</dbReference>
<evidence type="ECO:0000256" key="3">
    <source>
        <dbReference type="ARBA" id="ARBA00005163"/>
    </source>
</evidence>
<dbReference type="GO" id="GO:0022904">
    <property type="term" value="P:respiratory electron transport chain"/>
    <property type="evidence" value="ECO:0007669"/>
    <property type="project" value="TreeGrafter"/>
</dbReference>
<comment type="cofactor">
    <cofactor evidence="14">
        <name>[2Fe-2S] cluster</name>
        <dbReference type="ChEBI" id="CHEBI:190135"/>
    </cofactor>
</comment>
<evidence type="ECO:0000256" key="12">
    <source>
        <dbReference type="ARBA" id="ARBA00023014"/>
    </source>
</evidence>
<dbReference type="OrthoDB" id="144910at2157"/>
<gene>
    <name evidence="17" type="primary">sdhB</name>
    <name evidence="17" type="ORF">NVIE_002730</name>
</gene>
<evidence type="ECO:0000259" key="16">
    <source>
        <dbReference type="PROSITE" id="PS51379"/>
    </source>
</evidence>
<dbReference type="PANTHER" id="PTHR11921">
    <property type="entry name" value="SUCCINATE DEHYDROGENASE IRON-SULFUR PROTEIN"/>
    <property type="match status" value="1"/>
</dbReference>
<dbReference type="GO" id="GO:0008177">
    <property type="term" value="F:succinate dehydrogenase (quinone) activity"/>
    <property type="evidence" value="ECO:0007669"/>
    <property type="project" value="UniProtKB-EC"/>
</dbReference>
<dbReference type="Gene3D" id="3.10.20.30">
    <property type="match status" value="1"/>
</dbReference>
<comment type="pathway">
    <text evidence="3">Carbohydrate metabolism; tricarboxylic acid cycle.</text>
</comment>
<evidence type="ECO:0000256" key="10">
    <source>
        <dbReference type="ARBA" id="ARBA00023002"/>
    </source>
</evidence>
<dbReference type="KEGG" id="nvn:NVIE_002730"/>
<evidence type="ECO:0000256" key="6">
    <source>
        <dbReference type="ARBA" id="ARBA00022485"/>
    </source>
</evidence>
<keyword evidence="11" id="KW-0408">Iron</keyword>
<evidence type="ECO:0000256" key="9">
    <source>
        <dbReference type="ARBA" id="ARBA00022723"/>
    </source>
</evidence>
<evidence type="ECO:0000256" key="2">
    <source>
        <dbReference type="ARBA" id="ARBA00001966"/>
    </source>
</evidence>
<dbReference type="PROSITE" id="PS51085">
    <property type="entry name" value="2FE2S_FER_2"/>
    <property type="match status" value="1"/>
</dbReference>
<keyword evidence="6" id="KW-0004">4Fe-4S</keyword>
<dbReference type="SUPFAM" id="SSF54292">
    <property type="entry name" value="2Fe-2S ferredoxin-like"/>
    <property type="match status" value="1"/>
</dbReference>
<keyword evidence="8" id="KW-0001">2Fe-2S</keyword>
<evidence type="ECO:0000313" key="17">
    <source>
        <dbReference type="EMBL" id="AIC14459.1"/>
    </source>
</evidence>
<protein>
    <recommendedName>
        <fullName evidence="5">succinate dehydrogenase</fullName>
        <ecNumber evidence="5">1.3.5.1</ecNumber>
    </recommendedName>
</protein>
<evidence type="ECO:0000256" key="7">
    <source>
        <dbReference type="ARBA" id="ARBA00022532"/>
    </source>
</evidence>
<dbReference type="PROSITE" id="PS00198">
    <property type="entry name" value="4FE4S_FER_1"/>
    <property type="match status" value="1"/>
</dbReference>
<keyword evidence="13" id="KW-0003">3Fe-4S</keyword>
<dbReference type="InterPro" id="IPR025192">
    <property type="entry name" value="Succ_DH/fum_Rdtase_N"/>
</dbReference>
<dbReference type="InterPro" id="IPR017896">
    <property type="entry name" value="4Fe4S_Fe-S-bd"/>
</dbReference>
<dbReference type="EMBL" id="CP007536">
    <property type="protein sequence ID" value="AIC14459.1"/>
    <property type="molecule type" value="Genomic_DNA"/>
</dbReference>
<dbReference type="PANTHER" id="PTHR11921:SF29">
    <property type="entry name" value="SUCCINATE DEHYDROGENASE [UBIQUINONE] IRON-SULFUR SUBUNIT, MITOCHONDRIAL"/>
    <property type="match status" value="1"/>
</dbReference>
<sequence length="280" mass="31795">MATETIEKIERLDKKRAEKHSKEIQRSSITLKVLRGNRAAGEHTKYDLFEVPVQRSTTVLDALLYAKQYQDHSIGIRYSCRMASCGSCGMKINGIPRLACYTKVSELEGGVITVEPLANFPHIRDLVTDFEQFFAHHKNMQPYIHNDEADMDTKQVNRMSEFMQNPEEVDKFLQFSYCIKCGLCYSACPTVATDTKFPGPQALAQAYRYFIDNRDNASKERLDLIDDRHGIFRCHFAGSCSTVCPKGVDPALGIQLLRGHLLGFSSNEKKKAELKDRSKQ</sequence>
<dbReference type="GeneID" id="74945532"/>
<dbReference type="HOGENOM" id="CLU_044838_3_2_2"/>
<evidence type="ECO:0000256" key="8">
    <source>
        <dbReference type="ARBA" id="ARBA00022714"/>
    </source>
</evidence>
<dbReference type="EC" id="1.3.5.1" evidence="5"/>
<evidence type="ECO:0000259" key="15">
    <source>
        <dbReference type="PROSITE" id="PS51085"/>
    </source>
</evidence>
<dbReference type="STRING" id="926571.NVIE_002730"/>
<dbReference type="GO" id="GO:0006099">
    <property type="term" value="P:tricarboxylic acid cycle"/>
    <property type="evidence" value="ECO:0007669"/>
    <property type="project" value="UniProtKB-KW"/>
</dbReference>
<dbReference type="NCBIfam" id="NF004616">
    <property type="entry name" value="PRK05950.1"/>
    <property type="match status" value="1"/>
</dbReference>
<dbReference type="AlphaFoldDB" id="A0A060HCL0"/>
<dbReference type="Gene3D" id="1.10.1060.10">
    <property type="entry name" value="Alpha-helical ferredoxin"/>
    <property type="match status" value="1"/>
</dbReference>
<dbReference type="GO" id="GO:0009055">
    <property type="term" value="F:electron transfer activity"/>
    <property type="evidence" value="ECO:0007669"/>
    <property type="project" value="InterPro"/>
</dbReference>
<dbReference type="GO" id="GO:0051537">
    <property type="term" value="F:2 iron, 2 sulfur cluster binding"/>
    <property type="evidence" value="ECO:0007669"/>
    <property type="project" value="UniProtKB-KW"/>
</dbReference>
<comment type="cofactor">
    <cofactor evidence="1">
        <name>[3Fe-4S] cluster</name>
        <dbReference type="ChEBI" id="CHEBI:21137"/>
    </cofactor>
</comment>
<dbReference type="Pfam" id="PF13183">
    <property type="entry name" value="Fer4_8"/>
    <property type="match status" value="1"/>
</dbReference>
<dbReference type="GO" id="GO:0051538">
    <property type="term" value="F:3 iron, 4 sulfur cluster binding"/>
    <property type="evidence" value="ECO:0007669"/>
    <property type="project" value="UniProtKB-KW"/>
</dbReference>
<dbReference type="Pfam" id="PF13085">
    <property type="entry name" value="Fer2_3"/>
    <property type="match status" value="1"/>
</dbReference>
<dbReference type="FunFam" id="1.10.1060.10:FF:000003">
    <property type="entry name" value="Succinate dehydrogenase iron-sulfur subunit"/>
    <property type="match status" value="1"/>
</dbReference>
<keyword evidence="12" id="KW-0411">Iron-sulfur</keyword>
<evidence type="ECO:0000256" key="1">
    <source>
        <dbReference type="ARBA" id="ARBA00001927"/>
    </source>
</evidence>
<keyword evidence="10" id="KW-0560">Oxidoreductase</keyword>
<keyword evidence="9" id="KW-0479">Metal-binding</keyword>
<reference evidence="17 18" key="1">
    <citation type="journal article" date="2014" name="Int. J. Syst. Evol. Microbiol.">
        <title>Nitrososphaera viennensis gen. nov., sp. nov., an aerobic and mesophilic, ammonia-oxidizing archaeon from soil and a member of the archaeal phylum Thaumarchaeota.</title>
        <authorList>
            <person name="Stieglmeier M."/>
            <person name="Klingl A."/>
            <person name="Alves R.J."/>
            <person name="Rittmann S.K."/>
            <person name="Melcher M."/>
            <person name="Leisch N."/>
            <person name="Schleper C."/>
        </authorList>
    </citation>
    <scope>NUCLEOTIDE SEQUENCE [LARGE SCALE GENOMIC DNA]</scope>
    <source>
        <strain evidence="17">EN76</strain>
    </source>
</reference>
<evidence type="ECO:0000256" key="14">
    <source>
        <dbReference type="ARBA" id="ARBA00034078"/>
    </source>
</evidence>
<dbReference type="InterPro" id="IPR009051">
    <property type="entry name" value="Helical_ferredxn"/>
</dbReference>
<evidence type="ECO:0000313" key="18">
    <source>
        <dbReference type="Proteomes" id="UP000027093"/>
    </source>
</evidence>
<name>A0A060HCL0_9ARCH</name>
<dbReference type="PROSITE" id="PS51379">
    <property type="entry name" value="4FE4S_FER_2"/>
    <property type="match status" value="1"/>
</dbReference>
<evidence type="ECO:0000256" key="4">
    <source>
        <dbReference type="ARBA" id="ARBA00009433"/>
    </source>
</evidence>
<dbReference type="GO" id="GO:0046872">
    <property type="term" value="F:metal ion binding"/>
    <property type="evidence" value="ECO:0007669"/>
    <property type="project" value="UniProtKB-KW"/>
</dbReference>
<feature type="domain" description="2Fe-2S ferredoxin-type" evidence="15">
    <location>
        <begin position="27"/>
        <end position="118"/>
    </location>
</feature>
<keyword evidence="7" id="KW-0816">Tricarboxylic acid cycle</keyword>